<dbReference type="RefSeq" id="WP_319968562.1">
    <property type="nucleotide sequence ID" value="NZ_JAXAVW010000021.1"/>
</dbReference>
<dbReference type="EMBL" id="JAXAVW010000021">
    <property type="protein sequence ID" value="MDX8033534.1"/>
    <property type="molecule type" value="Genomic_DNA"/>
</dbReference>
<reference evidence="1 2" key="1">
    <citation type="submission" date="2023-11" db="EMBL/GenBank/DDBJ databases">
        <title>Lentzea sokolovensis, sp. nov., Lentzea kristufkii, sp. nov., and Lentzea miocenensis, sp. nov., rare actinobacteria from Sokolov Coal Basin, Miocene lacustrine sediment, Czech Republic.</title>
        <authorList>
            <person name="Lara A."/>
            <person name="Kotroba L."/>
            <person name="Nouioui I."/>
            <person name="Neumann-Schaal M."/>
            <person name="Mast Y."/>
            <person name="Chronakova A."/>
        </authorList>
    </citation>
    <scope>NUCLEOTIDE SEQUENCE [LARGE SCALE GENOMIC DNA]</scope>
    <source>
        <strain evidence="1 2">BCCO 10_0856</strain>
    </source>
</reference>
<protein>
    <submittedName>
        <fullName evidence="1">Uncharacterized protein</fullName>
    </submittedName>
</protein>
<sequence length="238" mass="26738">MNHGYRLTKYDPELRPEVEQAQLDVVAAFAAESGVDVLALWTPGAYDPDPAMFPPGLLDVLHDGYEVSLADALTVVRAMLHGEAFGCQIAADDDRFVLHNSWEYFYVTTRVPCDNAMRKARESGLTVETPFHTPYFDDDEPPYPPADDAFWARVDLLAVQAGRPIAVLEQVFRGRWRWHLVNVGQRPAMAPRAWIEVFAGLTADQFERPMTLFDAGVRCDFEAVLPDADGVVRARWTL</sequence>
<proteinExistence type="predicted"/>
<organism evidence="1 2">
    <name type="scientific">Lentzea miocenica</name>
    <dbReference type="NCBI Taxonomy" id="3095431"/>
    <lineage>
        <taxon>Bacteria</taxon>
        <taxon>Bacillati</taxon>
        <taxon>Actinomycetota</taxon>
        <taxon>Actinomycetes</taxon>
        <taxon>Pseudonocardiales</taxon>
        <taxon>Pseudonocardiaceae</taxon>
        <taxon>Lentzea</taxon>
    </lineage>
</organism>
<name>A0ABU4T621_9PSEU</name>
<dbReference type="Proteomes" id="UP001285521">
    <property type="component" value="Unassembled WGS sequence"/>
</dbReference>
<keyword evidence="2" id="KW-1185">Reference proteome</keyword>
<comment type="caution">
    <text evidence="1">The sequence shown here is derived from an EMBL/GenBank/DDBJ whole genome shotgun (WGS) entry which is preliminary data.</text>
</comment>
<evidence type="ECO:0000313" key="2">
    <source>
        <dbReference type="Proteomes" id="UP001285521"/>
    </source>
</evidence>
<gene>
    <name evidence="1" type="ORF">SK803_25220</name>
</gene>
<accession>A0ABU4T621</accession>
<reference evidence="1 2" key="2">
    <citation type="submission" date="2023-11" db="EMBL/GenBank/DDBJ databases">
        <authorList>
            <person name="Lara A.C."/>
            <person name="Chronakova A."/>
        </authorList>
    </citation>
    <scope>NUCLEOTIDE SEQUENCE [LARGE SCALE GENOMIC DNA]</scope>
    <source>
        <strain evidence="1 2">BCCO 10_0856</strain>
    </source>
</reference>
<evidence type="ECO:0000313" key="1">
    <source>
        <dbReference type="EMBL" id="MDX8033534.1"/>
    </source>
</evidence>